<name>A0ABM1Q845_CAMSA</name>
<dbReference type="RefSeq" id="XP_019082933.1">
    <property type="nucleotide sequence ID" value="XM_019227388.1"/>
</dbReference>
<reference evidence="8" key="2">
    <citation type="submission" date="2025-08" db="UniProtKB">
        <authorList>
            <consortium name="RefSeq"/>
        </authorList>
    </citation>
    <scope>IDENTIFICATION</scope>
    <source>
        <tissue evidence="8">Leaf</tissue>
    </source>
</reference>
<proteinExistence type="predicted"/>
<evidence type="ECO:0000256" key="1">
    <source>
        <dbReference type="ARBA" id="ARBA00022723"/>
    </source>
</evidence>
<evidence type="ECO:0000313" key="7">
    <source>
        <dbReference type="Proteomes" id="UP000694864"/>
    </source>
</evidence>
<dbReference type="SMART" id="SM00356">
    <property type="entry name" value="ZnF_C3H1"/>
    <property type="match status" value="1"/>
</dbReference>
<evidence type="ECO:0000256" key="2">
    <source>
        <dbReference type="ARBA" id="ARBA00022771"/>
    </source>
</evidence>
<evidence type="ECO:0000256" key="5">
    <source>
        <dbReference type="SAM" id="MobiDB-lite"/>
    </source>
</evidence>
<dbReference type="InterPro" id="IPR036855">
    <property type="entry name" value="Znf_CCCH_sf"/>
</dbReference>
<keyword evidence="7" id="KW-1185">Reference proteome</keyword>
<feature type="compositionally biased region" description="Polar residues" evidence="5">
    <location>
        <begin position="36"/>
        <end position="51"/>
    </location>
</feature>
<reference evidence="7" key="1">
    <citation type="journal article" date="2014" name="Nat. Commun.">
        <title>The emerging biofuel crop Camelina sativa retains a highly undifferentiated hexaploid genome structure.</title>
        <authorList>
            <person name="Kagale S."/>
            <person name="Koh C."/>
            <person name="Nixon J."/>
            <person name="Bollina V."/>
            <person name="Clarke W.E."/>
            <person name="Tuteja R."/>
            <person name="Spillane C."/>
            <person name="Robinson S.J."/>
            <person name="Links M.G."/>
            <person name="Clarke C."/>
            <person name="Higgins E.E."/>
            <person name="Huebert T."/>
            <person name="Sharpe A.G."/>
            <person name="Parkin I.A."/>
        </authorList>
    </citation>
    <scope>NUCLEOTIDE SEQUENCE [LARGE SCALE GENOMIC DNA]</scope>
    <source>
        <strain evidence="7">cv. DH55</strain>
    </source>
</reference>
<dbReference type="SUPFAM" id="SSF90229">
    <property type="entry name" value="CCCH zinc finger"/>
    <property type="match status" value="1"/>
</dbReference>
<evidence type="ECO:0000256" key="3">
    <source>
        <dbReference type="ARBA" id="ARBA00022833"/>
    </source>
</evidence>
<feature type="region of interest" description="Disordered" evidence="5">
    <location>
        <begin position="289"/>
        <end position="328"/>
    </location>
</feature>
<gene>
    <name evidence="8" type="primary">LOC104700053</name>
</gene>
<keyword evidence="1 4" id="KW-0479">Metal-binding</keyword>
<feature type="compositionally biased region" description="Acidic residues" evidence="5">
    <location>
        <begin position="1"/>
        <end position="13"/>
    </location>
</feature>
<feature type="compositionally biased region" description="Polar residues" evidence="5">
    <location>
        <begin position="393"/>
        <end position="402"/>
    </location>
</feature>
<feature type="compositionally biased region" description="Basic and acidic residues" evidence="5">
    <location>
        <begin position="453"/>
        <end position="462"/>
    </location>
</feature>
<dbReference type="PANTHER" id="PTHR36886:SF3">
    <property type="entry name" value="PROTEIN FRIGIDA-ESSENTIAL 1"/>
    <property type="match status" value="1"/>
</dbReference>
<evidence type="ECO:0000256" key="4">
    <source>
        <dbReference type="PROSITE-ProRule" id="PRU00723"/>
    </source>
</evidence>
<organism evidence="7 8">
    <name type="scientific">Camelina sativa</name>
    <name type="common">False flax</name>
    <name type="synonym">Myagrum sativum</name>
    <dbReference type="NCBI Taxonomy" id="90675"/>
    <lineage>
        <taxon>Eukaryota</taxon>
        <taxon>Viridiplantae</taxon>
        <taxon>Streptophyta</taxon>
        <taxon>Embryophyta</taxon>
        <taxon>Tracheophyta</taxon>
        <taxon>Spermatophyta</taxon>
        <taxon>Magnoliopsida</taxon>
        <taxon>eudicotyledons</taxon>
        <taxon>Gunneridae</taxon>
        <taxon>Pentapetalae</taxon>
        <taxon>rosids</taxon>
        <taxon>malvids</taxon>
        <taxon>Brassicales</taxon>
        <taxon>Brassicaceae</taxon>
        <taxon>Camelineae</taxon>
        <taxon>Camelina</taxon>
    </lineage>
</organism>
<dbReference type="Pfam" id="PF00642">
    <property type="entry name" value="zf-CCCH"/>
    <property type="match status" value="1"/>
</dbReference>
<feature type="zinc finger region" description="C3H1-type" evidence="4">
    <location>
        <begin position="113"/>
        <end position="135"/>
    </location>
</feature>
<feature type="domain" description="C3H1-type" evidence="6">
    <location>
        <begin position="113"/>
        <end position="135"/>
    </location>
</feature>
<dbReference type="InterPro" id="IPR000571">
    <property type="entry name" value="Znf_CCCH"/>
</dbReference>
<dbReference type="GeneID" id="104700053"/>
<dbReference type="InterPro" id="IPR052650">
    <property type="entry name" value="Zinc_finger_CCCH"/>
</dbReference>
<keyword evidence="3 4" id="KW-0862">Zinc</keyword>
<evidence type="ECO:0000313" key="8">
    <source>
        <dbReference type="RefSeq" id="XP_019082933.1"/>
    </source>
</evidence>
<dbReference type="PANTHER" id="PTHR36886">
    <property type="entry name" value="PROTEIN FRIGIDA-ESSENTIAL 1"/>
    <property type="match status" value="1"/>
</dbReference>
<dbReference type="PROSITE" id="PS50103">
    <property type="entry name" value="ZF_C3H1"/>
    <property type="match status" value="1"/>
</dbReference>
<evidence type="ECO:0000259" key="6">
    <source>
        <dbReference type="PROSITE" id="PS50103"/>
    </source>
</evidence>
<accession>A0ABM1Q845</accession>
<feature type="region of interest" description="Disordered" evidence="5">
    <location>
        <begin position="1"/>
        <end position="63"/>
    </location>
</feature>
<keyword evidence="2 4" id="KW-0863">Zinc-finger</keyword>
<protein>
    <submittedName>
        <fullName evidence="8">Protein FRIGIDA-ESSENTIAL 1-like isoform X2</fullName>
    </submittedName>
</protein>
<dbReference type="Gene3D" id="4.10.1000.10">
    <property type="entry name" value="Zinc finger, CCCH-type"/>
    <property type="match status" value="1"/>
</dbReference>
<feature type="compositionally biased region" description="Basic and acidic residues" evidence="5">
    <location>
        <begin position="363"/>
        <end position="376"/>
    </location>
</feature>
<dbReference type="Proteomes" id="UP000694864">
    <property type="component" value="Chromosome 7"/>
</dbReference>
<feature type="compositionally biased region" description="Polar residues" evidence="5">
    <location>
        <begin position="422"/>
        <end position="435"/>
    </location>
</feature>
<feature type="region of interest" description="Disordered" evidence="5">
    <location>
        <begin position="350"/>
        <end position="465"/>
    </location>
</feature>
<sequence length="568" mass="62007">MSDSDMDIDDDEVEQKVQVHTIGGESQLLHKPIQAPNPQNGNSFVHSNSSHVDVKRHSVTTPSNEQANIIKEQAFAQDNGTLSRFPAPGITPNSFFPAAGEGNEPEQKRAAHLCKFFAKGWCFNGVSCKFLHVKENSNCTSQQQPENNMAGSSYIQSDVERRISNSIRVSHLMENGVTPSHTREDLSFVNPPGRESLQQTCGAAFTDNRSLVINNSNSFTLRSSFVHHEHRSPISSYLKPDIGSSGPAWTGSLSSSVASVPMNEGASTVANFKKEDNIYGSRSLPTLQESQAAVSSEKGAAGNTTSSRKKVSSDDWEPSEPFKASFTIPPYILPSSDALYDPFTDIENLGDRSRNASLSSKGEQARKNSRQQKDGDSGSGTQARECKNDDKSSSCSQNQHQESVARRSLEPHGVVEGVATSVVDQNDTATPSKEISSAAAAENRVVLKRSKPAGHDAWHRSDGSSYKKTLKSDEIDGEVRSDAEIKVMRQFRTAVVETVKEMLKPLWREGRLTKDVHNMIVKKAAEKVVSAAVQFHQVPTDTGSVDQYLGLSATKIVKLVEVSFLDRN</sequence>